<dbReference type="InterPro" id="IPR016159">
    <property type="entry name" value="Cullin_repeat-like_dom_sf"/>
</dbReference>
<organism evidence="5 6">
    <name type="scientific">Artemia franciscana</name>
    <name type="common">Brine shrimp</name>
    <name type="synonym">Artemia sanfranciscana</name>
    <dbReference type="NCBI Taxonomy" id="6661"/>
    <lineage>
        <taxon>Eukaryota</taxon>
        <taxon>Metazoa</taxon>
        <taxon>Ecdysozoa</taxon>
        <taxon>Arthropoda</taxon>
        <taxon>Crustacea</taxon>
        <taxon>Branchiopoda</taxon>
        <taxon>Anostraca</taxon>
        <taxon>Artemiidae</taxon>
        <taxon>Artemia</taxon>
    </lineage>
</organism>
<reference evidence="5" key="1">
    <citation type="submission" date="2023-07" db="EMBL/GenBank/DDBJ databases">
        <title>Chromosome-level genome assembly of Artemia franciscana.</title>
        <authorList>
            <person name="Jo E."/>
        </authorList>
    </citation>
    <scope>NUCLEOTIDE SEQUENCE</scope>
    <source>
        <tissue evidence="5">Whole body</tissue>
    </source>
</reference>
<evidence type="ECO:0000256" key="3">
    <source>
        <dbReference type="ARBA" id="ARBA00023054"/>
    </source>
</evidence>
<dbReference type="SUPFAM" id="SSF74788">
    <property type="entry name" value="Cullin repeat-like"/>
    <property type="match status" value="1"/>
</dbReference>
<evidence type="ECO:0000256" key="1">
    <source>
        <dbReference type="ARBA" id="ARBA00022448"/>
    </source>
</evidence>
<evidence type="ECO:0000259" key="4">
    <source>
        <dbReference type="Pfam" id="PF10475"/>
    </source>
</evidence>
<dbReference type="GO" id="GO:1990745">
    <property type="term" value="C:EARP complex"/>
    <property type="evidence" value="ECO:0007669"/>
    <property type="project" value="InterPro"/>
</dbReference>
<keyword evidence="3" id="KW-0175">Coiled coil</keyword>
<comment type="caution">
    <text evidence="5">The sequence shown here is derived from an EMBL/GenBank/DDBJ whole genome shotgun (WGS) entry which is preliminary data.</text>
</comment>
<dbReference type="GO" id="GO:0042147">
    <property type="term" value="P:retrograde transport, endosome to Golgi"/>
    <property type="evidence" value="ECO:0007669"/>
    <property type="project" value="InterPro"/>
</dbReference>
<dbReference type="EMBL" id="JAVRJZ010000131">
    <property type="protein sequence ID" value="KAK2702938.1"/>
    <property type="molecule type" value="Genomic_DNA"/>
</dbReference>
<feature type="non-terminal residue" evidence="5">
    <location>
        <position position="1"/>
    </location>
</feature>
<protein>
    <recommendedName>
        <fullName evidence="4">Vacuolar protein sorting-associated protein 54 N-terminal domain-containing protein</fullName>
    </recommendedName>
</protein>
<dbReference type="PANTHER" id="PTHR13258:SF0">
    <property type="entry name" value="SYNDETIN"/>
    <property type="match status" value="1"/>
</dbReference>
<keyword evidence="1" id="KW-0813">Transport</keyword>
<dbReference type="GO" id="GO:0005829">
    <property type="term" value="C:cytosol"/>
    <property type="evidence" value="ECO:0007669"/>
    <property type="project" value="GOC"/>
</dbReference>
<evidence type="ECO:0000256" key="2">
    <source>
        <dbReference type="ARBA" id="ARBA00022927"/>
    </source>
</evidence>
<feature type="domain" description="Vacuolar protein sorting-associated protein 54 N-terminal" evidence="4">
    <location>
        <begin position="46"/>
        <end position="332"/>
    </location>
</feature>
<evidence type="ECO:0000313" key="5">
    <source>
        <dbReference type="EMBL" id="KAK2702938.1"/>
    </source>
</evidence>
<dbReference type="Proteomes" id="UP001187531">
    <property type="component" value="Unassembled WGS sequence"/>
</dbReference>
<name>A0AA88H2A4_ARTSF</name>
<dbReference type="AlphaFoldDB" id="A0AA88H2A4"/>
<keyword evidence="2" id="KW-0653">Protein transport</keyword>
<dbReference type="GO" id="GO:0015031">
    <property type="term" value="P:protein transport"/>
    <property type="evidence" value="ECO:0007669"/>
    <property type="project" value="UniProtKB-KW"/>
</dbReference>
<keyword evidence="6" id="KW-1185">Reference proteome</keyword>
<gene>
    <name evidence="5" type="ORF">QYM36_018468</name>
</gene>
<sequence length="353" mass="40037">NAQRSEERVPSELSKLLSDNVIFRTENAKRNSISSYSVTNDDVLLSIDERFYDESFNASLHELKELGDVRLKELIQVEKQKLLNQLTVISKKVFSVVLERQADYNQEFNRILELQDELDSALGFCTSSRLQTASAKKSIAAAGLELVYKYRKKKQLMSLLQSLEVIKTMQETELHIQAQISKGDFAEAIHLLAECQKVLQPFSHFTCVAQLNLKLQDTLIMAEEMLDNALAKVCENFNTSQYERIQEAYESLGKSHVALDQLFMHMTTAIHTAALSVVSGYVVLYGSSIDVNKVTFSELCKKAVPESCVPCLLDLCRSMWTLMFNFNRVINWHLSNNILGNIALNDHQSDDIP</sequence>
<accession>A0AA88H2A4</accession>
<proteinExistence type="predicted"/>
<dbReference type="GO" id="GO:0000149">
    <property type="term" value="F:SNARE binding"/>
    <property type="evidence" value="ECO:0007669"/>
    <property type="project" value="TreeGrafter"/>
</dbReference>
<dbReference type="InterPro" id="IPR040047">
    <property type="entry name" value="VPS50"/>
</dbReference>
<dbReference type="InterPro" id="IPR019515">
    <property type="entry name" value="VPS54_N"/>
</dbReference>
<dbReference type="PANTHER" id="PTHR13258">
    <property type="entry name" value="SYNDETIN"/>
    <property type="match status" value="1"/>
</dbReference>
<feature type="non-terminal residue" evidence="5">
    <location>
        <position position="353"/>
    </location>
</feature>
<evidence type="ECO:0000313" key="6">
    <source>
        <dbReference type="Proteomes" id="UP001187531"/>
    </source>
</evidence>
<dbReference type="Pfam" id="PF10475">
    <property type="entry name" value="Vps54_N"/>
    <property type="match status" value="1"/>
</dbReference>
<dbReference type="GO" id="GO:0032456">
    <property type="term" value="P:endocytic recycling"/>
    <property type="evidence" value="ECO:0007669"/>
    <property type="project" value="InterPro"/>
</dbReference>